<dbReference type="PANTHER" id="PTHR39515">
    <property type="entry name" value="CONSERVED PROTEIN"/>
    <property type="match status" value="1"/>
</dbReference>
<dbReference type="Proteomes" id="UP000605568">
    <property type="component" value="Unassembled WGS sequence"/>
</dbReference>
<dbReference type="InterPro" id="IPR052526">
    <property type="entry name" value="HTH-type_Bedaq_tolerance"/>
</dbReference>
<keyword evidence="3" id="KW-1185">Reference proteome</keyword>
<feature type="domain" description="HTH marR-type" evidence="1">
    <location>
        <begin position="27"/>
        <end position="155"/>
    </location>
</feature>
<gene>
    <name evidence="2" type="ORF">GCM10017774_46660</name>
</gene>
<dbReference type="SMART" id="SM00347">
    <property type="entry name" value="HTH_MARR"/>
    <property type="match status" value="1"/>
</dbReference>
<organism evidence="2 3">
    <name type="scientific">Lentzea cavernae</name>
    <dbReference type="NCBI Taxonomy" id="2020703"/>
    <lineage>
        <taxon>Bacteria</taxon>
        <taxon>Bacillati</taxon>
        <taxon>Actinomycetota</taxon>
        <taxon>Actinomycetes</taxon>
        <taxon>Pseudonocardiales</taxon>
        <taxon>Pseudonocardiaceae</taxon>
        <taxon>Lentzea</taxon>
    </lineage>
</organism>
<name>A0ABQ3MIN7_9PSEU</name>
<evidence type="ECO:0000313" key="2">
    <source>
        <dbReference type="EMBL" id="GHH45567.1"/>
    </source>
</evidence>
<sequence>MPGFVSEFGQSHARGETMPTTVTNHEALQLVVAVHRLVRSLRQAAPARRLQPTQLLVLSELSAHGPMRIGEIAVRALCSQPTATTVVTSLESTGLVRREPDAADGRATIVVLTEVGRETIQSLAHGEAELLSERMSELSPEDREHLRSAMPILRHLAEPQENK</sequence>
<evidence type="ECO:0000313" key="3">
    <source>
        <dbReference type="Proteomes" id="UP000605568"/>
    </source>
</evidence>
<dbReference type="InterPro" id="IPR036388">
    <property type="entry name" value="WH-like_DNA-bd_sf"/>
</dbReference>
<proteinExistence type="predicted"/>
<dbReference type="InterPro" id="IPR036390">
    <property type="entry name" value="WH_DNA-bd_sf"/>
</dbReference>
<dbReference type="InterPro" id="IPR000835">
    <property type="entry name" value="HTH_MarR-typ"/>
</dbReference>
<accession>A0ABQ3MIN7</accession>
<dbReference type="PROSITE" id="PS50995">
    <property type="entry name" value="HTH_MARR_2"/>
    <property type="match status" value="1"/>
</dbReference>
<dbReference type="SUPFAM" id="SSF46785">
    <property type="entry name" value="Winged helix' DNA-binding domain"/>
    <property type="match status" value="1"/>
</dbReference>
<evidence type="ECO:0000259" key="1">
    <source>
        <dbReference type="PROSITE" id="PS50995"/>
    </source>
</evidence>
<dbReference type="Gene3D" id="1.10.10.10">
    <property type="entry name" value="Winged helix-like DNA-binding domain superfamily/Winged helix DNA-binding domain"/>
    <property type="match status" value="1"/>
</dbReference>
<dbReference type="PANTHER" id="PTHR39515:SF2">
    <property type="entry name" value="HTH-TYPE TRANSCRIPTIONAL REGULATOR RV0880"/>
    <property type="match status" value="1"/>
</dbReference>
<comment type="caution">
    <text evidence="2">The sequence shown here is derived from an EMBL/GenBank/DDBJ whole genome shotgun (WGS) entry which is preliminary data.</text>
</comment>
<protein>
    <recommendedName>
        <fullName evidence="1">HTH marR-type domain-containing protein</fullName>
    </recommendedName>
</protein>
<dbReference type="EMBL" id="BNAR01000007">
    <property type="protein sequence ID" value="GHH45567.1"/>
    <property type="molecule type" value="Genomic_DNA"/>
</dbReference>
<dbReference type="Pfam" id="PF01047">
    <property type="entry name" value="MarR"/>
    <property type="match status" value="1"/>
</dbReference>
<reference evidence="3" key="1">
    <citation type="journal article" date="2019" name="Int. J. Syst. Evol. Microbiol.">
        <title>The Global Catalogue of Microorganisms (GCM) 10K type strain sequencing project: providing services to taxonomists for standard genome sequencing and annotation.</title>
        <authorList>
            <consortium name="The Broad Institute Genomics Platform"/>
            <consortium name="The Broad Institute Genome Sequencing Center for Infectious Disease"/>
            <person name="Wu L."/>
            <person name="Ma J."/>
        </authorList>
    </citation>
    <scope>NUCLEOTIDE SEQUENCE [LARGE SCALE GENOMIC DNA]</scope>
    <source>
        <strain evidence="3">CGMCC 4.7367</strain>
    </source>
</reference>